<dbReference type="Pfam" id="PF02625">
    <property type="entry name" value="XdhC_CoxI"/>
    <property type="match status" value="1"/>
</dbReference>
<feature type="region of interest" description="Disordered" evidence="1">
    <location>
        <begin position="114"/>
        <end position="140"/>
    </location>
</feature>
<dbReference type="Pfam" id="PF13478">
    <property type="entry name" value="XdhC_C"/>
    <property type="match status" value="1"/>
</dbReference>
<dbReference type="PANTHER" id="PTHR30388">
    <property type="entry name" value="ALDEHYDE OXIDOREDUCTASE MOLYBDENUM COFACTOR ASSEMBLY PROTEIN"/>
    <property type="match status" value="1"/>
</dbReference>
<evidence type="ECO:0000256" key="1">
    <source>
        <dbReference type="SAM" id="MobiDB-lite"/>
    </source>
</evidence>
<feature type="compositionally biased region" description="Low complexity" evidence="1">
    <location>
        <begin position="206"/>
        <end position="217"/>
    </location>
</feature>
<dbReference type="PANTHER" id="PTHR30388:SF6">
    <property type="entry name" value="XANTHINE DEHYDROGENASE SUBUNIT A-RELATED"/>
    <property type="match status" value="1"/>
</dbReference>
<comment type="caution">
    <text evidence="4">The sequence shown here is derived from an EMBL/GenBank/DDBJ whole genome shotgun (WGS) entry which is preliminary data.</text>
</comment>
<dbReference type="AlphaFoldDB" id="A0A3M0CDV0"/>
<accession>A0A3M0CDV0</accession>
<feature type="region of interest" description="Disordered" evidence="1">
    <location>
        <begin position="1"/>
        <end position="50"/>
    </location>
</feature>
<feature type="region of interest" description="Disordered" evidence="1">
    <location>
        <begin position="196"/>
        <end position="229"/>
    </location>
</feature>
<evidence type="ECO:0000259" key="2">
    <source>
        <dbReference type="Pfam" id="PF02625"/>
    </source>
</evidence>
<gene>
    <name evidence="4" type="ORF">BXY39_2096</name>
</gene>
<keyword evidence="5" id="KW-1185">Reference proteome</keyword>
<dbReference type="InterPro" id="IPR027051">
    <property type="entry name" value="XdhC_Rossmann_dom"/>
</dbReference>
<sequence length="464" mass="47879">MSLAGMPPGTTPEQPPGALLGGSPVAAREESPGESSVAQTGYDAGANAPDDGDWPHLHALLAAGTPAVLVTIALARGSVPRDAGTRMIVTRDRVSGTIGGGNLELQAIAQANRMLGGPGIPGGDEDGNQAGNQDKDGGDRRVQGRALHYQDYPLGPLLNQCCGGNASLLYERFTPDDAGHIARLVATPAFILSRLSGTDPEKRPVTAAGTEAGTEAGISDAAAPRDGDVPESAVALGENVLTLTESGLGENVLGENILGEGTLAESTLALAESGPLLLMADGQPIGLGGQPRQAAYLLEPAGAARRPLFIFGAGHVGRAVVRALADLPFRITWIDSRAEEFPDHIPANTRKRLLDPVTGDMAAEVAVAPAGAFYLVFTHSHDLDFAVTAAVLARGDARYCGLIGSRTKRTRFVRRFEREEGLSPSDIARLTCPIGIAGIPGKAPAHIAVAVAAELLRLTDGDQV</sequence>
<dbReference type="InterPro" id="IPR052698">
    <property type="entry name" value="MoCofactor_Util/Proc"/>
</dbReference>
<feature type="domain" description="XdhC Rossmann" evidence="3">
    <location>
        <begin position="308"/>
        <end position="455"/>
    </location>
</feature>
<dbReference type="NCBIfam" id="TIGR02964">
    <property type="entry name" value="xanthine_xdhC"/>
    <property type="match status" value="1"/>
</dbReference>
<dbReference type="InParanoid" id="A0A3M0CDV0"/>
<feature type="domain" description="XdhC- CoxI" evidence="2">
    <location>
        <begin position="60"/>
        <end position="116"/>
    </location>
</feature>
<dbReference type="InterPro" id="IPR003777">
    <property type="entry name" value="XdhC_CoxI"/>
</dbReference>
<evidence type="ECO:0000259" key="3">
    <source>
        <dbReference type="Pfam" id="PF13478"/>
    </source>
</evidence>
<evidence type="ECO:0000313" key="4">
    <source>
        <dbReference type="EMBL" id="RMB08001.1"/>
    </source>
</evidence>
<evidence type="ECO:0000313" key="5">
    <source>
        <dbReference type="Proteomes" id="UP000271227"/>
    </source>
</evidence>
<name>A0A3M0CDV0_9PROT</name>
<protein>
    <submittedName>
        <fullName evidence="4">Xanthine dehydrogenase accessory factor</fullName>
    </submittedName>
</protein>
<organism evidence="4 5">
    <name type="scientific">Eilatimonas milleporae</name>
    <dbReference type="NCBI Taxonomy" id="911205"/>
    <lineage>
        <taxon>Bacteria</taxon>
        <taxon>Pseudomonadati</taxon>
        <taxon>Pseudomonadota</taxon>
        <taxon>Alphaproteobacteria</taxon>
        <taxon>Kordiimonadales</taxon>
        <taxon>Kordiimonadaceae</taxon>
        <taxon>Eilatimonas</taxon>
    </lineage>
</organism>
<dbReference type="Proteomes" id="UP000271227">
    <property type="component" value="Unassembled WGS sequence"/>
</dbReference>
<dbReference type="Gene3D" id="3.40.50.720">
    <property type="entry name" value="NAD(P)-binding Rossmann-like Domain"/>
    <property type="match status" value="1"/>
</dbReference>
<reference evidence="4 5" key="1">
    <citation type="submission" date="2018-10" db="EMBL/GenBank/DDBJ databases">
        <title>Genomic Encyclopedia of Archaeal and Bacterial Type Strains, Phase II (KMG-II): from individual species to whole genera.</title>
        <authorList>
            <person name="Goeker M."/>
        </authorList>
    </citation>
    <scope>NUCLEOTIDE SEQUENCE [LARGE SCALE GENOMIC DNA]</scope>
    <source>
        <strain evidence="4 5">DSM 25217</strain>
    </source>
</reference>
<dbReference type="InterPro" id="IPR014308">
    <property type="entry name" value="Xanthine_DH_XdhC"/>
</dbReference>
<dbReference type="EMBL" id="REFR01000011">
    <property type="protein sequence ID" value="RMB08001.1"/>
    <property type="molecule type" value="Genomic_DNA"/>
</dbReference>
<proteinExistence type="predicted"/>